<dbReference type="PROSITE" id="PS51898">
    <property type="entry name" value="TYR_RECOMBINASE"/>
    <property type="match status" value="1"/>
</dbReference>
<dbReference type="AlphaFoldDB" id="A0A261UGF2"/>
<dbReference type="InterPro" id="IPR010998">
    <property type="entry name" value="Integrase_recombinase_N"/>
</dbReference>
<evidence type="ECO:0000256" key="4">
    <source>
        <dbReference type="ARBA" id="ARBA00023172"/>
    </source>
</evidence>
<evidence type="ECO:0000256" key="2">
    <source>
        <dbReference type="ARBA" id="ARBA00022908"/>
    </source>
</evidence>
<dbReference type="InterPro" id="IPR011010">
    <property type="entry name" value="DNA_brk_join_enz"/>
</dbReference>
<sequence length="428" mass="48502">MPANLLTDRKVATAKPREKEYLLSDGEGLALRIRPDGSRLWLYRYTSPAGKPAKKSLGPYPSVGLADARKEAARLRERRAKGIDPNSTPEDRPATLRELFKVWVRDSLKSRRNQRGIYAATRRMEANILAHAENDRIDTMTKARAMGLLDKLVSKGRRPQANCVLIDLKQMFDFAVARDWLDANPVSAIKKTDVGGKDVVRDRVLRAKEIVLLRDKLAQPLLMTLQAEAGIWIALSTLTRAGEVTSVEDTDIDWEAREWHLPAAKNKSKRDHLIHLSDFAFYWLQLLRQQARPGRYLMPGKMGKGHLKYNTIAHQLNMRQESQSNIQGKTVRGTLLLPGGRWTVHDLRRTGATMMGEMGIAENVVEKCLNHAESSKLVKVYQRQQLLEQRREAFDMLGAKLTELLGDPQDWGPGKLRPDNVVELRRTA</sequence>
<dbReference type="Gene3D" id="3.30.160.390">
    <property type="entry name" value="Integrase, DNA-binding domain"/>
    <property type="match status" value="1"/>
</dbReference>
<name>A0A261UGF2_9BORD</name>
<dbReference type="OrthoDB" id="9775880at2"/>
<dbReference type="Pfam" id="PF00589">
    <property type="entry name" value="Phage_integrase"/>
    <property type="match status" value="1"/>
</dbReference>
<dbReference type="EMBL" id="NEVS01000004">
    <property type="protein sequence ID" value="OZI59963.1"/>
    <property type="molecule type" value="Genomic_DNA"/>
</dbReference>
<keyword evidence="4" id="KW-0233">DNA recombination</keyword>
<dbReference type="PANTHER" id="PTHR30629:SF2">
    <property type="entry name" value="PROPHAGE INTEGRASE INTS-RELATED"/>
    <property type="match status" value="1"/>
</dbReference>
<evidence type="ECO:0000313" key="7">
    <source>
        <dbReference type="Proteomes" id="UP000215767"/>
    </source>
</evidence>
<dbReference type="Gene3D" id="1.10.443.10">
    <property type="entry name" value="Intergrase catalytic core"/>
    <property type="match status" value="1"/>
</dbReference>
<comment type="similarity">
    <text evidence="1">Belongs to the 'phage' integrase family.</text>
</comment>
<evidence type="ECO:0000256" key="3">
    <source>
        <dbReference type="ARBA" id="ARBA00023125"/>
    </source>
</evidence>
<keyword evidence="7" id="KW-1185">Reference proteome</keyword>
<gene>
    <name evidence="6" type="ORF">CAL28_10795</name>
</gene>
<organism evidence="6 7">
    <name type="scientific">Bordetella genomosp. 11</name>
    <dbReference type="NCBI Taxonomy" id="1416808"/>
    <lineage>
        <taxon>Bacteria</taxon>
        <taxon>Pseudomonadati</taxon>
        <taxon>Pseudomonadota</taxon>
        <taxon>Betaproteobacteria</taxon>
        <taxon>Burkholderiales</taxon>
        <taxon>Alcaligenaceae</taxon>
        <taxon>Bordetella</taxon>
    </lineage>
</organism>
<dbReference type="Pfam" id="PF13356">
    <property type="entry name" value="Arm-DNA-bind_3"/>
    <property type="match status" value="1"/>
</dbReference>
<feature type="domain" description="Tyr recombinase" evidence="5">
    <location>
        <begin position="200"/>
        <end position="395"/>
    </location>
</feature>
<dbReference type="InterPro" id="IPR050808">
    <property type="entry name" value="Phage_Integrase"/>
</dbReference>
<comment type="caution">
    <text evidence="6">The sequence shown here is derived from an EMBL/GenBank/DDBJ whole genome shotgun (WGS) entry which is preliminary data.</text>
</comment>
<dbReference type="InterPro" id="IPR025166">
    <property type="entry name" value="Integrase_DNA_bind_dom"/>
</dbReference>
<dbReference type="GO" id="GO:0003677">
    <property type="term" value="F:DNA binding"/>
    <property type="evidence" value="ECO:0007669"/>
    <property type="project" value="UniProtKB-KW"/>
</dbReference>
<protein>
    <recommendedName>
        <fullName evidence="5">Tyr recombinase domain-containing protein</fullName>
    </recommendedName>
</protein>
<dbReference type="GO" id="GO:0015074">
    <property type="term" value="P:DNA integration"/>
    <property type="evidence" value="ECO:0007669"/>
    <property type="project" value="UniProtKB-KW"/>
</dbReference>
<dbReference type="RefSeq" id="WP_094841383.1">
    <property type="nucleotide sequence ID" value="NZ_NEVS01000004.1"/>
</dbReference>
<dbReference type="PANTHER" id="PTHR30629">
    <property type="entry name" value="PROPHAGE INTEGRASE"/>
    <property type="match status" value="1"/>
</dbReference>
<evidence type="ECO:0000256" key="1">
    <source>
        <dbReference type="ARBA" id="ARBA00008857"/>
    </source>
</evidence>
<dbReference type="SUPFAM" id="SSF56349">
    <property type="entry name" value="DNA breaking-rejoining enzymes"/>
    <property type="match status" value="1"/>
</dbReference>
<dbReference type="InterPro" id="IPR002104">
    <property type="entry name" value="Integrase_catalytic"/>
</dbReference>
<dbReference type="InterPro" id="IPR013762">
    <property type="entry name" value="Integrase-like_cat_sf"/>
</dbReference>
<dbReference type="InterPro" id="IPR038488">
    <property type="entry name" value="Integrase_DNA-bd_sf"/>
</dbReference>
<dbReference type="Proteomes" id="UP000215767">
    <property type="component" value="Unassembled WGS sequence"/>
</dbReference>
<keyword evidence="2" id="KW-0229">DNA integration</keyword>
<keyword evidence="3" id="KW-0238">DNA-binding</keyword>
<evidence type="ECO:0000259" key="5">
    <source>
        <dbReference type="PROSITE" id="PS51898"/>
    </source>
</evidence>
<accession>A0A261UGF2</accession>
<evidence type="ECO:0000313" key="6">
    <source>
        <dbReference type="EMBL" id="OZI59963.1"/>
    </source>
</evidence>
<proteinExistence type="inferred from homology"/>
<reference evidence="7" key="1">
    <citation type="submission" date="2017-05" db="EMBL/GenBank/DDBJ databases">
        <title>Complete and WGS of Bordetella genogroups.</title>
        <authorList>
            <person name="Spilker T."/>
            <person name="Lipuma J."/>
        </authorList>
    </citation>
    <scope>NUCLEOTIDE SEQUENCE [LARGE SCALE GENOMIC DNA]</scope>
    <source>
        <strain evidence="7">AU8856</strain>
    </source>
</reference>
<dbReference type="Gene3D" id="1.10.150.130">
    <property type="match status" value="1"/>
</dbReference>
<dbReference type="CDD" id="cd00801">
    <property type="entry name" value="INT_P4_C"/>
    <property type="match status" value="1"/>
</dbReference>
<dbReference type="GO" id="GO:0006310">
    <property type="term" value="P:DNA recombination"/>
    <property type="evidence" value="ECO:0007669"/>
    <property type="project" value="UniProtKB-KW"/>
</dbReference>